<dbReference type="InterPro" id="IPR035570">
    <property type="entry name" value="UPF0234_N"/>
</dbReference>
<name>A0A2T2WHR1_9FIRM</name>
<dbReference type="Pfam" id="PF04461">
    <property type="entry name" value="YajQ"/>
    <property type="match status" value="1"/>
</dbReference>
<evidence type="ECO:0000256" key="1">
    <source>
        <dbReference type="ARBA" id="ARBA00022741"/>
    </source>
</evidence>
<gene>
    <name evidence="4" type="ORF">C7B45_09360</name>
</gene>
<comment type="function">
    <text evidence="3">Nucleotide-binding protein.</text>
</comment>
<dbReference type="NCBIfam" id="NF003819">
    <property type="entry name" value="PRK05412.1"/>
    <property type="match status" value="1"/>
</dbReference>
<dbReference type="AlphaFoldDB" id="A0A2T2WHR1"/>
<dbReference type="PANTHER" id="PTHR30476">
    <property type="entry name" value="UPF0234 PROTEIN YAJQ"/>
    <property type="match status" value="1"/>
</dbReference>
<dbReference type="CDD" id="cd11740">
    <property type="entry name" value="YajQ_like"/>
    <property type="match status" value="1"/>
</dbReference>
<organism evidence="4 5">
    <name type="scientific">Sulfobacillus acidophilus</name>
    <dbReference type="NCBI Taxonomy" id="53633"/>
    <lineage>
        <taxon>Bacteria</taxon>
        <taxon>Bacillati</taxon>
        <taxon>Bacillota</taxon>
        <taxon>Clostridia</taxon>
        <taxon>Eubacteriales</taxon>
        <taxon>Clostridiales Family XVII. Incertae Sedis</taxon>
        <taxon>Sulfobacillus</taxon>
    </lineage>
</organism>
<evidence type="ECO:0000313" key="5">
    <source>
        <dbReference type="Proteomes" id="UP000241848"/>
    </source>
</evidence>
<protein>
    <recommendedName>
        <fullName evidence="3">Nucleotide-binding protein C7B45_09360</fullName>
    </recommendedName>
</protein>
<sequence>MPKESSFDIVSEPNWSEVLNALDQTRRETSTRYDFRGHDITVEYDASTHQVVLDAPEGLMMDSLKAVLGEKMARRQVSLKFLDFGPAENHGMNRQRLTVTIKSGIETEIAKKIQKAIRGLGLKVESQIQGNAIRVSGKNRDDLQAVIQHLKGQDFGIELVFNNFRTA</sequence>
<accession>A0A2T2WHR1</accession>
<comment type="caution">
    <text evidence="4">The sequence shown here is derived from an EMBL/GenBank/DDBJ whole genome shotgun (WGS) entry which is preliminary data.</text>
</comment>
<dbReference type="InterPro" id="IPR035571">
    <property type="entry name" value="UPF0234-like_C"/>
</dbReference>
<keyword evidence="1 3" id="KW-0547">Nucleotide-binding</keyword>
<dbReference type="SUPFAM" id="SSF89963">
    <property type="entry name" value="YajQ-like"/>
    <property type="match status" value="2"/>
</dbReference>
<dbReference type="GO" id="GO:0005829">
    <property type="term" value="C:cytosol"/>
    <property type="evidence" value="ECO:0007669"/>
    <property type="project" value="TreeGrafter"/>
</dbReference>
<dbReference type="Gene3D" id="3.30.70.990">
    <property type="entry name" value="YajQ-like, domain 2"/>
    <property type="match status" value="1"/>
</dbReference>
<reference evidence="4 5" key="1">
    <citation type="journal article" date="2014" name="BMC Genomics">
        <title>Comparison of environmental and isolate Sulfobacillus genomes reveals diverse carbon, sulfur, nitrogen, and hydrogen metabolisms.</title>
        <authorList>
            <person name="Justice N.B."/>
            <person name="Norman A."/>
            <person name="Brown C.T."/>
            <person name="Singh A."/>
            <person name="Thomas B.C."/>
            <person name="Banfield J.F."/>
        </authorList>
    </citation>
    <scope>NUCLEOTIDE SEQUENCE [LARGE SCALE GENOMIC DNA]</scope>
    <source>
        <strain evidence="4">AMDSBA3</strain>
    </source>
</reference>
<dbReference type="InterPro" id="IPR036183">
    <property type="entry name" value="YajQ-like_sf"/>
</dbReference>
<proteinExistence type="inferred from homology"/>
<evidence type="ECO:0000256" key="3">
    <source>
        <dbReference type="HAMAP-Rule" id="MF_00632"/>
    </source>
</evidence>
<evidence type="ECO:0000256" key="2">
    <source>
        <dbReference type="ARBA" id="ARBA00093450"/>
    </source>
</evidence>
<dbReference type="GO" id="GO:0000166">
    <property type="term" value="F:nucleotide binding"/>
    <property type="evidence" value="ECO:0007669"/>
    <property type="project" value="UniProtKB-UniRule"/>
</dbReference>
<evidence type="ECO:0000313" key="4">
    <source>
        <dbReference type="EMBL" id="PSR21782.1"/>
    </source>
</evidence>
<comment type="similarity">
    <text evidence="2 3">Belongs to the YajQ family.</text>
</comment>
<dbReference type="HAMAP" id="MF_00632">
    <property type="entry name" value="UPF0234"/>
    <property type="match status" value="1"/>
</dbReference>
<dbReference type="EMBL" id="PXYV01000027">
    <property type="protein sequence ID" value="PSR21782.1"/>
    <property type="molecule type" value="Genomic_DNA"/>
</dbReference>
<dbReference type="PANTHER" id="PTHR30476:SF0">
    <property type="entry name" value="UPF0234 PROTEIN YAJQ"/>
    <property type="match status" value="1"/>
</dbReference>
<dbReference type="InterPro" id="IPR007551">
    <property type="entry name" value="YajQ/Smlt4090-like"/>
</dbReference>
<dbReference type="Proteomes" id="UP000241848">
    <property type="component" value="Unassembled WGS sequence"/>
</dbReference>
<dbReference type="Gene3D" id="3.30.70.860">
    <property type="match status" value="1"/>
</dbReference>